<dbReference type="SUPFAM" id="SSF52540">
    <property type="entry name" value="P-loop containing nucleoside triphosphate hydrolases"/>
    <property type="match status" value="1"/>
</dbReference>
<evidence type="ECO:0000313" key="4">
    <source>
        <dbReference type="WBParaSite" id="BPAG_0000371101-mRNA-1"/>
    </source>
</evidence>
<dbReference type="Pfam" id="PF02223">
    <property type="entry name" value="Thymidylate_kin"/>
    <property type="match status" value="1"/>
</dbReference>
<evidence type="ECO:0000259" key="1">
    <source>
        <dbReference type="Pfam" id="PF02223"/>
    </source>
</evidence>
<evidence type="ECO:0000313" key="2">
    <source>
        <dbReference type="EMBL" id="VDN84865.1"/>
    </source>
</evidence>
<sequence>MFITFEVIDGSGKTIQYELLANYFKQIHDENNMVLTREPSGTDFAQKVRGQHRSRLRTLATHFNEI</sequence>
<organism evidence="4">
    <name type="scientific">Brugia pahangi</name>
    <name type="common">Filarial nematode worm</name>
    <dbReference type="NCBI Taxonomy" id="6280"/>
    <lineage>
        <taxon>Eukaryota</taxon>
        <taxon>Metazoa</taxon>
        <taxon>Ecdysozoa</taxon>
        <taxon>Nematoda</taxon>
        <taxon>Chromadorea</taxon>
        <taxon>Rhabditida</taxon>
        <taxon>Spirurina</taxon>
        <taxon>Spiruromorpha</taxon>
        <taxon>Filarioidea</taxon>
        <taxon>Onchocercidae</taxon>
        <taxon>Brugia</taxon>
    </lineage>
</organism>
<dbReference type="InterPro" id="IPR039430">
    <property type="entry name" value="Thymidylate_kin-like_dom"/>
</dbReference>
<proteinExistence type="predicted"/>
<dbReference type="Gene3D" id="3.40.50.300">
    <property type="entry name" value="P-loop containing nucleotide triphosphate hydrolases"/>
    <property type="match status" value="1"/>
</dbReference>
<name>A0A0N4T678_BRUPA</name>
<accession>A0A0N4T678</accession>
<dbReference type="EMBL" id="UZAD01001225">
    <property type="protein sequence ID" value="VDN84865.1"/>
    <property type="molecule type" value="Genomic_DNA"/>
</dbReference>
<evidence type="ECO:0000313" key="3">
    <source>
        <dbReference type="Proteomes" id="UP000278627"/>
    </source>
</evidence>
<keyword evidence="3" id="KW-1185">Reference proteome</keyword>
<feature type="domain" description="Thymidylate kinase-like" evidence="1">
    <location>
        <begin position="5"/>
        <end position="53"/>
    </location>
</feature>
<dbReference type="AlphaFoldDB" id="A0A0N4T678"/>
<dbReference type="WBParaSite" id="BPAG_0000371101-mRNA-1">
    <property type="protein sequence ID" value="BPAG_0000371101-mRNA-1"/>
    <property type="gene ID" value="BPAG_0000371101"/>
</dbReference>
<protein>
    <submittedName>
        <fullName evidence="4">Thymidylate_kin domain-containing protein</fullName>
    </submittedName>
</protein>
<reference evidence="4" key="1">
    <citation type="submission" date="2017-02" db="UniProtKB">
        <authorList>
            <consortium name="WormBaseParasite"/>
        </authorList>
    </citation>
    <scope>IDENTIFICATION</scope>
</reference>
<gene>
    <name evidence="2" type="ORF">BPAG_LOCUS3679</name>
</gene>
<dbReference type="Proteomes" id="UP000278627">
    <property type="component" value="Unassembled WGS sequence"/>
</dbReference>
<reference evidence="2 3" key="2">
    <citation type="submission" date="2018-11" db="EMBL/GenBank/DDBJ databases">
        <authorList>
            <consortium name="Pathogen Informatics"/>
        </authorList>
    </citation>
    <scope>NUCLEOTIDE SEQUENCE [LARGE SCALE GENOMIC DNA]</scope>
</reference>
<dbReference type="InterPro" id="IPR027417">
    <property type="entry name" value="P-loop_NTPase"/>
</dbReference>